<evidence type="ECO:0000256" key="1">
    <source>
        <dbReference type="ARBA" id="ARBA00013064"/>
    </source>
</evidence>
<dbReference type="EMBL" id="BSNC01000013">
    <property type="protein sequence ID" value="GLP98028.1"/>
    <property type="molecule type" value="Genomic_DNA"/>
</dbReference>
<proteinExistence type="predicted"/>
<dbReference type="GO" id="GO:0004725">
    <property type="term" value="F:protein tyrosine phosphatase activity"/>
    <property type="evidence" value="ECO:0007669"/>
    <property type="project" value="UniProtKB-EC"/>
</dbReference>
<dbReference type="InterPro" id="IPR001763">
    <property type="entry name" value="Rhodanese-like_dom"/>
</dbReference>
<dbReference type="InterPro" id="IPR029021">
    <property type="entry name" value="Prot-tyrosine_phosphatase-like"/>
</dbReference>
<dbReference type="PROSITE" id="PS00383">
    <property type="entry name" value="TYR_PHOSPHATASE_1"/>
    <property type="match status" value="1"/>
</dbReference>
<evidence type="ECO:0000259" key="3">
    <source>
        <dbReference type="PROSITE" id="PS50206"/>
    </source>
</evidence>
<evidence type="ECO:0000313" key="5">
    <source>
        <dbReference type="Proteomes" id="UP001161422"/>
    </source>
</evidence>
<gene>
    <name evidence="4" type="ORF">GCM10007895_33350</name>
</gene>
<dbReference type="InterPro" id="IPR000387">
    <property type="entry name" value="Tyr_Pase_dom"/>
</dbReference>
<dbReference type="Proteomes" id="UP001161422">
    <property type="component" value="Unassembled WGS sequence"/>
</dbReference>
<keyword evidence="5" id="KW-1185">Reference proteome</keyword>
<accession>A0AA37S0B1</accession>
<name>A0AA37S0B1_9GAMM</name>
<feature type="domain" description="Rhodanese" evidence="3">
    <location>
        <begin position="74"/>
        <end position="140"/>
    </location>
</feature>
<dbReference type="RefSeq" id="WP_095504508.1">
    <property type="nucleotide sequence ID" value="NZ_BSNC01000013.1"/>
</dbReference>
<evidence type="ECO:0000259" key="2">
    <source>
        <dbReference type="PROSITE" id="PS50056"/>
    </source>
</evidence>
<dbReference type="PROSITE" id="PS50206">
    <property type="entry name" value="RHODANESE_3"/>
    <property type="match status" value="1"/>
</dbReference>
<dbReference type="PROSITE" id="PS50056">
    <property type="entry name" value="TYR_PHOSPHATASE_2"/>
    <property type="match status" value="1"/>
</dbReference>
<dbReference type="SUPFAM" id="SSF52799">
    <property type="entry name" value="(Phosphotyrosine protein) phosphatases II"/>
    <property type="match status" value="1"/>
</dbReference>
<reference evidence="4" key="2">
    <citation type="submission" date="2023-01" db="EMBL/GenBank/DDBJ databases">
        <title>Draft genome sequence of Paraferrimonas sedimenticola strain NBRC 101628.</title>
        <authorList>
            <person name="Sun Q."/>
            <person name="Mori K."/>
        </authorList>
    </citation>
    <scope>NUCLEOTIDE SEQUENCE</scope>
    <source>
        <strain evidence="4">NBRC 101628</strain>
    </source>
</reference>
<feature type="domain" description="Tyrosine specific protein phosphatases" evidence="2">
    <location>
        <begin position="85"/>
        <end position="156"/>
    </location>
</feature>
<dbReference type="Pfam" id="PF22785">
    <property type="entry name" value="Tc-R-P"/>
    <property type="match status" value="1"/>
</dbReference>
<dbReference type="EC" id="3.1.3.48" evidence="1"/>
<dbReference type="InterPro" id="IPR016130">
    <property type="entry name" value="Tyr_Pase_AS"/>
</dbReference>
<sequence>MAHPFDSMPLPEGGNLLFTPCPGTKDEDLDASLARLKNAGAVAVVSTTPGAEMAKLQVAALPQSCESLGLAWYHFPISDDSAPSESFEQAFAASKAEVLALLQQGGTIAIHCKGGSGRTGLLAALLRLALGHDPKVVKAEVQALRPKALVHPVQLGYFESQLG</sequence>
<protein>
    <recommendedName>
        <fullName evidence="1">protein-tyrosine-phosphatase</fullName>
        <ecNumber evidence="1">3.1.3.48</ecNumber>
    </recommendedName>
</protein>
<evidence type="ECO:0000313" key="4">
    <source>
        <dbReference type="EMBL" id="GLP98028.1"/>
    </source>
</evidence>
<organism evidence="4 5">
    <name type="scientific">Paraferrimonas sedimenticola</name>
    <dbReference type="NCBI Taxonomy" id="375674"/>
    <lineage>
        <taxon>Bacteria</taxon>
        <taxon>Pseudomonadati</taxon>
        <taxon>Pseudomonadota</taxon>
        <taxon>Gammaproteobacteria</taxon>
        <taxon>Alteromonadales</taxon>
        <taxon>Ferrimonadaceae</taxon>
        <taxon>Paraferrimonas</taxon>
    </lineage>
</organism>
<dbReference type="Gene3D" id="3.90.190.10">
    <property type="entry name" value="Protein tyrosine phosphatase superfamily"/>
    <property type="match status" value="1"/>
</dbReference>
<reference evidence="4" key="1">
    <citation type="journal article" date="2014" name="Int. J. Syst. Evol. Microbiol.">
        <title>Complete genome sequence of Corynebacterium casei LMG S-19264T (=DSM 44701T), isolated from a smear-ripened cheese.</title>
        <authorList>
            <consortium name="US DOE Joint Genome Institute (JGI-PGF)"/>
            <person name="Walter F."/>
            <person name="Albersmeier A."/>
            <person name="Kalinowski J."/>
            <person name="Ruckert C."/>
        </authorList>
    </citation>
    <scope>NUCLEOTIDE SEQUENCE</scope>
    <source>
        <strain evidence="4">NBRC 101628</strain>
    </source>
</reference>
<dbReference type="AlphaFoldDB" id="A0AA37S0B1"/>
<comment type="caution">
    <text evidence="4">The sequence shown here is derived from an EMBL/GenBank/DDBJ whole genome shotgun (WGS) entry which is preliminary data.</text>
</comment>